<proteinExistence type="predicted"/>
<keyword evidence="1" id="KW-0175">Coiled coil</keyword>
<keyword evidence="3" id="KW-1185">Reference proteome</keyword>
<evidence type="ECO:0000313" key="2">
    <source>
        <dbReference type="EMBL" id="GFG36944.1"/>
    </source>
</evidence>
<dbReference type="InParanoid" id="A0A6L2PXI9"/>
<dbReference type="AlphaFoldDB" id="A0A6L2PXI9"/>
<comment type="caution">
    <text evidence="2">The sequence shown here is derived from an EMBL/GenBank/DDBJ whole genome shotgun (WGS) entry which is preliminary data.</text>
</comment>
<feature type="coiled-coil region" evidence="1">
    <location>
        <begin position="176"/>
        <end position="252"/>
    </location>
</feature>
<dbReference type="PANTHER" id="PTHR35970:SF1">
    <property type="entry name" value="SODIUM CHANNEL AND CLATHRIN LINKER 1"/>
    <property type="match status" value="1"/>
</dbReference>
<dbReference type="Proteomes" id="UP000502823">
    <property type="component" value="Unassembled WGS sequence"/>
</dbReference>
<accession>A0A6L2PXI9</accession>
<feature type="coiled-coil region" evidence="1">
    <location>
        <begin position="40"/>
        <end position="67"/>
    </location>
</feature>
<dbReference type="GO" id="GO:0005814">
    <property type="term" value="C:centriole"/>
    <property type="evidence" value="ECO:0007669"/>
    <property type="project" value="TreeGrafter"/>
</dbReference>
<name>A0A6L2PXI9_COPFO</name>
<reference evidence="3" key="1">
    <citation type="submission" date="2020-01" db="EMBL/GenBank/DDBJ databases">
        <title>Draft genome sequence of the Termite Coptotermes fromosanus.</title>
        <authorList>
            <person name="Itakura S."/>
            <person name="Yosikawa Y."/>
            <person name="Umezawa K."/>
        </authorList>
    </citation>
    <scope>NUCLEOTIDE SEQUENCE [LARGE SCALE GENOMIC DNA]</scope>
</reference>
<dbReference type="OrthoDB" id="551053at2759"/>
<evidence type="ECO:0008006" key="4">
    <source>
        <dbReference type="Google" id="ProtNLM"/>
    </source>
</evidence>
<dbReference type="EMBL" id="BLKM01000661">
    <property type="protein sequence ID" value="GFG36944.1"/>
    <property type="molecule type" value="Genomic_DNA"/>
</dbReference>
<dbReference type="GO" id="GO:0060271">
    <property type="term" value="P:cilium assembly"/>
    <property type="evidence" value="ECO:0007669"/>
    <property type="project" value="TreeGrafter"/>
</dbReference>
<dbReference type="FunCoup" id="A0A6L2PXI9">
    <property type="interactions" value="114"/>
</dbReference>
<sequence>MDNKNTSGIKDVIPAPSNASQYAETDSLLPSLLHEYEAFVGALQQQIDFYKAEHASLRSDLKELVTENRHLSDKLKNVLSTKFKNESTMSPRHKKGSDMVTNLQQQLSMVAQERDSAVEMWNLALREVDNLEEALKSYNDSRHMDLTQKKNENMKQDFSNAVTVLESKLATARSILVKEKATREEIQKKLEQSLQQNAALLSTLKSREQELEKSLEGQCETARKLQQMEKKAKELQEQVETIEMTENDLESALTHCHGCIEELVKKKLEALEKVSESLQLVERAMAEKDTAVLQETRIREENVQLQKMLASIIDEAGARVKEEMENIKQQYNKKLEILLHDMKRIEDENSEKNRKLQKEIQEKYVLEEKLQKMQVESPVAATVLEKKLTMAYDELLSIKHYNMQLGIEKENLRSELERLQESHAVEIRKMSIEHHLMEEQILGLQAQLEAENRVKNKAGEHLEKLAEQAHLMEQLLEKGNLMSKQELQQWQRQQYAQEHQELVKQIQEIQKQSSATASEFEHHLEKQHQMKTKYQKAMKTMTEKFVLRLQELRSEVNVLRKENKILKSDLHKIQEETDIHKSSEKNM</sequence>
<dbReference type="GO" id="GO:0045162">
    <property type="term" value="P:clustering of voltage-gated sodium channels"/>
    <property type="evidence" value="ECO:0007669"/>
    <property type="project" value="InterPro"/>
</dbReference>
<gene>
    <name evidence="2" type="ORF">Cfor_12478</name>
</gene>
<feature type="coiled-coil region" evidence="1">
    <location>
        <begin position="313"/>
        <end position="376"/>
    </location>
</feature>
<protein>
    <recommendedName>
        <fullName evidence="4">Sodium channel and clathrin linker 1</fullName>
    </recommendedName>
</protein>
<feature type="coiled-coil region" evidence="1">
    <location>
        <begin position="402"/>
        <end position="468"/>
    </location>
</feature>
<organism evidence="2 3">
    <name type="scientific">Coptotermes formosanus</name>
    <name type="common">Formosan subterranean termite</name>
    <dbReference type="NCBI Taxonomy" id="36987"/>
    <lineage>
        <taxon>Eukaryota</taxon>
        <taxon>Metazoa</taxon>
        <taxon>Ecdysozoa</taxon>
        <taxon>Arthropoda</taxon>
        <taxon>Hexapoda</taxon>
        <taxon>Insecta</taxon>
        <taxon>Pterygota</taxon>
        <taxon>Neoptera</taxon>
        <taxon>Polyneoptera</taxon>
        <taxon>Dictyoptera</taxon>
        <taxon>Blattodea</taxon>
        <taxon>Blattoidea</taxon>
        <taxon>Termitoidae</taxon>
        <taxon>Rhinotermitidae</taxon>
        <taxon>Coptotermes</taxon>
    </lineage>
</organism>
<evidence type="ECO:0000313" key="3">
    <source>
        <dbReference type="Proteomes" id="UP000502823"/>
    </source>
</evidence>
<dbReference type="InterPro" id="IPR038911">
    <property type="entry name" value="SCLT1"/>
</dbReference>
<dbReference type="PANTHER" id="PTHR35970">
    <property type="entry name" value="SODIUM CHANNEL AND CLATHRIN LINKER 1"/>
    <property type="match status" value="1"/>
</dbReference>
<feature type="coiled-coil region" evidence="1">
    <location>
        <begin position="542"/>
        <end position="576"/>
    </location>
</feature>
<evidence type="ECO:0000256" key="1">
    <source>
        <dbReference type="SAM" id="Coils"/>
    </source>
</evidence>